<accession>A0ABQ5KQR3</accession>
<evidence type="ECO:0000313" key="2">
    <source>
        <dbReference type="Proteomes" id="UP001057375"/>
    </source>
</evidence>
<gene>
    <name evidence="1" type="ORF">ADUPG1_002590</name>
</gene>
<organism evidence="1 2">
    <name type="scientific">Aduncisulcus paluster</name>
    <dbReference type="NCBI Taxonomy" id="2918883"/>
    <lineage>
        <taxon>Eukaryota</taxon>
        <taxon>Metamonada</taxon>
        <taxon>Carpediemonas-like organisms</taxon>
        <taxon>Aduncisulcus</taxon>
    </lineage>
</organism>
<protein>
    <submittedName>
        <fullName evidence="1">Opr family porin</fullName>
    </submittedName>
</protein>
<name>A0ABQ5KQR3_9EUKA</name>
<dbReference type="NCBIfam" id="NF033922">
    <property type="entry name" value="opr_porin_1"/>
    <property type="match status" value="1"/>
</dbReference>
<comment type="caution">
    <text evidence="1">The sequence shown here is derived from an EMBL/GenBank/DDBJ whole genome shotgun (WGS) entry which is preliminary data.</text>
</comment>
<keyword evidence="2" id="KW-1185">Reference proteome</keyword>
<dbReference type="InterPro" id="IPR023614">
    <property type="entry name" value="Porin_dom_sf"/>
</dbReference>
<feature type="non-terminal residue" evidence="1">
    <location>
        <position position="1"/>
    </location>
</feature>
<reference evidence="1" key="1">
    <citation type="submission" date="2022-03" db="EMBL/GenBank/DDBJ databases">
        <title>Draft genome sequence of Aduncisulcus paluster, a free-living microaerophilic Fornicata.</title>
        <authorList>
            <person name="Yuyama I."/>
            <person name="Kume K."/>
            <person name="Tamura T."/>
            <person name="Inagaki Y."/>
            <person name="Hashimoto T."/>
        </authorList>
    </citation>
    <scope>NUCLEOTIDE SEQUENCE</scope>
    <source>
        <strain evidence="1">NY0171</strain>
    </source>
</reference>
<sequence>DYGTIIAGRQEIDLEWIGDFHEAVIGVVTAIPDTTVVLGHTQRFMEVNADTSLGKMADIGEDGANVIDVKYEGIENVVINPYFMDANDLFSAYGLKATASVSNIDLTAHYAATSEDDSATEDGSIAHLEVGTTISNISLAAGYITTDKDGGIGSISTLGDNIDPSEELGDYIYGTNSDTFYVNVGAEVSIVALGAQYAQSEYDDGASKNEEASEILLTADIAITDELSFGAFYSSVDAEDSDDDQDKLAAMLTYSF</sequence>
<dbReference type="Gene3D" id="2.40.160.10">
    <property type="entry name" value="Porin"/>
    <property type="match status" value="1"/>
</dbReference>
<proteinExistence type="predicted"/>
<dbReference type="SUPFAM" id="SSF56935">
    <property type="entry name" value="Porins"/>
    <property type="match status" value="1"/>
</dbReference>
<dbReference type="EMBL" id="BQXS01003081">
    <property type="protein sequence ID" value="GKT33689.1"/>
    <property type="molecule type" value="Genomic_DNA"/>
</dbReference>
<dbReference type="Proteomes" id="UP001057375">
    <property type="component" value="Unassembled WGS sequence"/>
</dbReference>
<evidence type="ECO:0000313" key="1">
    <source>
        <dbReference type="EMBL" id="GKT33689.1"/>
    </source>
</evidence>
<dbReference type="NCBIfam" id="NF033923">
    <property type="entry name" value="opr_proin_2"/>
    <property type="match status" value="1"/>
</dbReference>